<name>A0A0N0VFN5_LEPPY</name>
<dbReference type="EMBL" id="LGTL01000006">
    <property type="protein sequence ID" value="KPA81444.1"/>
    <property type="molecule type" value="Genomic_DNA"/>
</dbReference>
<dbReference type="VEuPathDB" id="TriTrypDB:LpyrH10_06_1810"/>
<proteinExistence type="predicted"/>
<dbReference type="Proteomes" id="UP000037923">
    <property type="component" value="Unassembled WGS sequence"/>
</dbReference>
<keyword evidence="3" id="KW-1185">Reference proteome</keyword>
<feature type="region of interest" description="Disordered" evidence="1">
    <location>
        <begin position="212"/>
        <end position="238"/>
    </location>
</feature>
<dbReference type="OrthoDB" id="190375at2759"/>
<accession>A0A0N0VFN5</accession>
<dbReference type="InterPro" id="IPR000048">
    <property type="entry name" value="IQ_motif_EF-hand-BS"/>
</dbReference>
<reference evidence="2 3" key="1">
    <citation type="submission" date="2015-07" db="EMBL/GenBank/DDBJ databases">
        <title>High-quality genome of monoxenous trypanosomatid Leptomonas pyrrhocoris.</title>
        <authorList>
            <person name="Flegontov P."/>
            <person name="Butenko A."/>
            <person name="Firsov S."/>
            <person name="Vlcek C."/>
            <person name="Logacheva M.D."/>
            <person name="Field M."/>
            <person name="Filatov D."/>
            <person name="Flegontova O."/>
            <person name="Gerasimov E."/>
            <person name="Jackson A.P."/>
            <person name="Kelly S."/>
            <person name="Opperdoes F."/>
            <person name="O'Reilly A."/>
            <person name="Votypka J."/>
            <person name="Yurchenko V."/>
            <person name="Lukes J."/>
        </authorList>
    </citation>
    <scope>NUCLEOTIDE SEQUENCE [LARGE SCALE GENOMIC DNA]</scope>
    <source>
        <strain evidence="2">H10</strain>
    </source>
</reference>
<dbReference type="RefSeq" id="XP_015659883.1">
    <property type="nucleotide sequence ID" value="XM_015801263.1"/>
</dbReference>
<sequence length="485" mass="52675">MAGIIFQYPRRDGTTGLELEAVRHDYARVAPSYGCNLVNAVLQALDEAAACAPRETNAAVKIQATFRMHRQAATFRNMRRKTCMVQRVFRGYTTRKRLEHERTTTQRLSYLQTVFDMFATRIQACFRGYYSRKTRFNYYAQQAYISTVMSRSLGVLGDAHRTRIEQDKLRAAESQRVLALSYARCTAQMHHTISTCSIPSVYLRPPVSSVRLAPNSKLQPTAGGGRDGTRGDAGEGVGNATAEDYELAQAAVLTAGEKLEDDIQQNSRAARHNRVGTPGAPGVSRGTSPRPAAATTAPQTRAQSTDEKRSPTTATASQSPRLPALGANSGKQKVYAKTSGARVNGEGKAKNRLSVPWEEASATAPQRPLIEKVHRHTQSPLHTTTSASAAVAASTTPSDPSNNNTYKAVSSFHRKFGIRRHDCVEHNLSCEAGVVQNGAVAVTFPGPLSTAKESAALQHSVDQKVIKSLHGNDVFKVPASRGKRA</sequence>
<organism evidence="2 3">
    <name type="scientific">Leptomonas pyrrhocoris</name>
    <name type="common">Firebug parasite</name>
    <dbReference type="NCBI Taxonomy" id="157538"/>
    <lineage>
        <taxon>Eukaryota</taxon>
        <taxon>Discoba</taxon>
        <taxon>Euglenozoa</taxon>
        <taxon>Kinetoplastea</taxon>
        <taxon>Metakinetoplastina</taxon>
        <taxon>Trypanosomatida</taxon>
        <taxon>Trypanosomatidae</taxon>
        <taxon>Leishmaniinae</taxon>
        <taxon>Leptomonas</taxon>
    </lineage>
</organism>
<protein>
    <submittedName>
        <fullName evidence="2">Uncharacterized protein</fullName>
    </submittedName>
</protein>
<comment type="caution">
    <text evidence="2">The sequence shown here is derived from an EMBL/GenBank/DDBJ whole genome shotgun (WGS) entry which is preliminary data.</text>
</comment>
<gene>
    <name evidence="2" type="ORF">ABB37_03811</name>
</gene>
<dbReference type="PROSITE" id="PS50096">
    <property type="entry name" value="IQ"/>
    <property type="match status" value="3"/>
</dbReference>
<dbReference type="SMART" id="SM00015">
    <property type="entry name" value="IQ"/>
    <property type="match status" value="3"/>
</dbReference>
<evidence type="ECO:0000313" key="3">
    <source>
        <dbReference type="Proteomes" id="UP000037923"/>
    </source>
</evidence>
<evidence type="ECO:0000256" key="1">
    <source>
        <dbReference type="SAM" id="MobiDB-lite"/>
    </source>
</evidence>
<dbReference type="GeneID" id="26904102"/>
<dbReference type="Pfam" id="PF00612">
    <property type="entry name" value="IQ"/>
    <property type="match status" value="3"/>
</dbReference>
<feature type="compositionally biased region" description="Polar residues" evidence="1">
    <location>
        <begin position="311"/>
        <end position="320"/>
    </location>
</feature>
<dbReference type="OMA" id="MFATRIQ"/>
<feature type="compositionally biased region" description="Low complexity" evidence="1">
    <location>
        <begin position="383"/>
        <end position="401"/>
    </location>
</feature>
<feature type="region of interest" description="Disordered" evidence="1">
    <location>
        <begin position="263"/>
        <end position="404"/>
    </location>
</feature>
<dbReference type="Gene3D" id="1.20.5.190">
    <property type="match status" value="1"/>
</dbReference>
<evidence type="ECO:0000313" key="2">
    <source>
        <dbReference type="EMBL" id="KPA81444.1"/>
    </source>
</evidence>
<feature type="compositionally biased region" description="Low complexity" evidence="1">
    <location>
        <begin position="287"/>
        <end position="303"/>
    </location>
</feature>
<dbReference type="AlphaFoldDB" id="A0A0N0VFN5"/>